<organism evidence="4 5">
    <name type="scientific">Crenobacter cavernae</name>
    <dbReference type="NCBI Taxonomy" id="2290923"/>
    <lineage>
        <taxon>Bacteria</taxon>
        <taxon>Pseudomonadati</taxon>
        <taxon>Pseudomonadota</taxon>
        <taxon>Betaproteobacteria</taxon>
        <taxon>Neisseriales</taxon>
        <taxon>Neisseriaceae</taxon>
        <taxon>Crenobacter</taxon>
    </lineage>
</organism>
<evidence type="ECO:0000313" key="4">
    <source>
        <dbReference type="EMBL" id="AXK39202.1"/>
    </source>
</evidence>
<feature type="signal peptide" evidence="3">
    <location>
        <begin position="1"/>
        <end position="21"/>
    </location>
</feature>
<dbReference type="GO" id="GO:0031241">
    <property type="term" value="C:periplasmic side of cell outer membrane"/>
    <property type="evidence" value="ECO:0007669"/>
    <property type="project" value="TreeGrafter"/>
</dbReference>
<dbReference type="SUPFAM" id="SSF53822">
    <property type="entry name" value="Periplasmic binding protein-like I"/>
    <property type="match status" value="1"/>
</dbReference>
<reference evidence="4 5" key="1">
    <citation type="submission" date="2018-07" db="EMBL/GenBank/DDBJ databases">
        <title>Crenobacter cavernae sp. nov., isolated from a karst cave.</title>
        <authorList>
            <person name="Zhu H."/>
        </authorList>
    </citation>
    <scope>NUCLEOTIDE SEQUENCE [LARGE SCALE GENOMIC DNA]</scope>
    <source>
        <strain evidence="4 5">K1W11S-77</strain>
    </source>
</reference>
<dbReference type="CDD" id="cd06339">
    <property type="entry name" value="PBP1_YraM_LppC_lipoprotein-like"/>
    <property type="match status" value="1"/>
</dbReference>
<dbReference type="GO" id="GO:0030234">
    <property type="term" value="F:enzyme regulator activity"/>
    <property type="evidence" value="ECO:0007669"/>
    <property type="project" value="TreeGrafter"/>
</dbReference>
<dbReference type="InterPro" id="IPR028082">
    <property type="entry name" value="Peripla_BP_I"/>
</dbReference>
<keyword evidence="1" id="KW-0472">Membrane</keyword>
<dbReference type="KEGG" id="ccah:DWG20_07050"/>
<dbReference type="EMBL" id="CP031337">
    <property type="protein sequence ID" value="AXK39202.1"/>
    <property type="molecule type" value="Genomic_DNA"/>
</dbReference>
<evidence type="ECO:0000256" key="1">
    <source>
        <dbReference type="ARBA" id="ARBA00023136"/>
    </source>
</evidence>
<gene>
    <name evidence="4" type="ORF">DWG20_07050</name>
</gene>
<dbReference type="InterPro" id="IPR007443">
    <property type="entry name" value="LpoA"/>
</dbReference>
<dbReference type="PANTHER" id="PTHR38038">
    <property type="entry name" value="PENICILLIN-BINDING PROTEIN ACTIVATOR LPOA"/>
    <property type="match status" value="1"/>
</dbReference>
<evidence type="ECO:0000256" key="3">
    <source>
        <dbReference type="SAM" id="SignalP"/>
    </source>
</evidence>
<keyword evidence="3" id="KW-0732">Signal</keyword>
<feature type="region of interest" description="Disordered" evidence="2">
    <location>
        <begin position="47"/>
        <end position="66"/>
    </location>
</feature>
<name>A0A345Y5K0_9NEIS</name>
<accession>A0A345Y5K0</accession>
<dbReference type="Gene3D" id="3.40.50.2300">
    <property type="match status" value="2"/>
</dbReference>
<proteinExistence type="predicted"/>
<feature type="chain" id="PRO_5016592298" evidence="3">
    <location>
        <begin position="22"/>
        <end position="374"/>
    </location>
</feature>
<sequence>MQKWAPLWLLGLSLLAGNAKAAPPTDYIIQQQRSNASTLAAAPHAVTEQGSAKLGTGDAGAGQGSPSRAGLPKVVLMLPTSSKLLGEAATVVQEGFLAAARTDDALSVTLLAIDDGEAVRRYREAVADGARVVVGPLTRQAIAAVAPEVSVPTLALNALDPGIAANPKLLSLSLTVEGEGRQLAQMMRDDGRRSPVVLSARDAISRRLADAFAAEWQRQGGRVPLRLELDPAEADVAGRIGTADAILLAAESDAAAHWRRRVSPELAAYGASQLNVRRPDAALAGVRVIDMPWFLMPEHPAVKRYPRPDARLTHQTERLYALGVDAYRIAVKLAARPAAPGLALDGVTGDLRLGRDRQFERRLPVTVLEGNPAP</sequence>
<evidence type="ECO:0000313" key="5">
    <source>
        <dbReference type="Proteomes" id="UP000254537"/>
    </source>
</evidence>
<dbReference type="GO" id="GO:0009252">
    <property type="term" value="P:peptidoglycan biosynthetic process"/>
    <property type="evidence" value="ECO:0007669"/>
    <property type="project" value="TreeGrafter"/>
</dbReference>
<dbReference type="Proteomes" id="UP000254537">
    <property type="component" value="Chromosome"/>
</dbReference>
<dbReference type="Pfam" id="PF04348">
    <property type="entry name" value="LppC"/>
    <property type="match status" value="2"/>
</dbReference>
<dbReference type="OrthoDB" id="9152130at2"/>
<dbReference type="PANTHER" id="PTHR38038:SF1">
    <property type="entry name" value="PENICILLIN-BINDING PROTEIN ACTIVATOR LPOA"/>
    <property type="match status" value="1"/>
</dbReference>
<evidence type="ECO:0000256" key="2">
    <source>
        <dbReference type="SAM" id="MobiDB-lite"/>
    </source>
</evidence>
<dbReference type="RefSeq" id="WP_115433137.1">
    <property type="nucleotide sequence ID" value="NZ_CP031337.1"/>
</dbReference>
<dbReference type="AlphaFoldDB" id="A0A345Y5K0"/>
<protein>
    <submittedName>
        <fullName evidence="4">Penicillin-binding protein activator</fullName>
    </submittedName>
</protein>